<dbReference type="Proteomes" id="UP000000600">
    <property type="component" value="Unassembled WGS sequence"/>
</dbReference>
<dbReference type="KEGG" id="ptm:GSPATT00034017001"/>
<gene>
    <name evidence="2" type="ORF">GSPATT00034017001</name>
</gene>
<protein>
    <recommendedName>
        <fullName evidence="4">Transmembrane protein</fullName>
    </recommendedName>
</protein>
<sequence>MAYQIDVNKENFDEKNIENLNLEILKEITLEDQLSIELSGDERIFKFTQGDNIDVMLLSNKSIDCLYQVKNCLQNGEIIMEKKECQILLIHPQCYQLHQLETSIYIVQCQYNENNSIIQIVNQSKILDEIMIPIQPFCKSDSTFYQQTLIIFNKQCQTTKFYSVQILNQSFQNIELFDLMDLQGFTENNAKLVDITFIIQGNLYITYTNQILHLLLENREISIFNQNSGFEIKRFLFFANQKQALIAKVKTDTQQLFLNDNQLDLSSQDFLDIFIIKQNFIVYHFKNKLIAQVDSWSSNVIYLNSNSIIQIDQLPYLMAISNQKLKLIKIILPKSVISYNNSDTVQLIHATLLSTPNKLINFKLGDPNNPIQDFDQTKLYQLITNSNYYLCLSYQRYKRTLPLKLTQIVENGKQSTILDNQNAQFLSYIDHIVSAGKVLFLHKTNNDQILIIQKIEDKYIKLIQYSNSGLQNKHLLKLLDNVIKIFFLRDFMHLIIIYEYQIEIYKISDSQVVKNIRSSALRIISAIQLKYFVNYLIEDCSVMSIQFFQNWFLLGSKQYRFDCKTSLQFQKEDLYIDKHSIHYKYKLQYKQIITLKEQIYEVRNVHHNYILMFTFHDNEYHLKLYQIQQEEFLYLYTLPTYNFRILYPFQYHILTFILMIKAQSSDQDFVILIYDLRYTAVESLVKITEIDREEKLSFNFVNETEYIYQYQGQLRIQNLDSPCFTLNMSDESYNFIQDKKTKITTQSWISNLSIDLDFHLIRFNENYKLQLLNQQQSLLPNNIVNLKNIFGNIDDTQINGPEDYQVHLPLTFTNNSINCFVYRFGLCVRPTCIQTNVFDLNTSAPLEYENMAFTLIGIGHNPDTCNHAIYIQGHNFIKVNEFNLCNNNTKLEKNYKIRTDDMDSFLNYEDIRQINDLLIYKSENRVLYLAYQYYPLQDRRLTNTLQSQQLDAIKLNNSIYLFLNIEFNYFEIRIINFTKGDEKVNYDILYHKIFNWEDLLANIQTQYLLIKLIKTQIYWVNTINSQTEVRFIVITNSQFAFLIKFTFNLDDQNNTKVEQLGILRFQQGAAFTKMLFIDNNYAVLSFECNEQLFINVFDISHPFEHNNIDSTQKLPFNNYTAIERYNKTHFVMIEKIAKDQQKVHLITLGKLRVECQGQCSKPAHLKLKIQFNNGKEPKSFFQIIIIIITLICILIKLIAKQVKKIKIQLNQI</sequence>
<evidence type="ECO:0000313" key="3">
    <source>
        <dbReference type="Proteomes" id="UP000000600"/>
    </source>
</evidence>
<dbReference type="OrthoDB" id="308186at2759"/>
<dbReference type="EMBL" id="CT868032">
    <property type="protein sequence ID" value="CAK64541.1"/>
    <property type="molecule type" value="Genomic_DNA"/>
</dbReference>
<keyword evidence="1" id="KW-1133">Transmembrane helix</keyword>
<dbReference type="AlphaFoldDB" id="A0C174"/>
<name>A0C174_PARTE</name>
<reference evidence="2 3" key="1">
    <citation type="journal article" date="2006" name="Nature">
        <title>Global trends of whole-genome duplications revealed by the ciliate Paramecium tetraurelia.</title>
        <authorList>
            <consortium name="Genoscope"/>
            <person name="Aury J.-M."/>
            <person name="Jaillon O."/>
            <person name="Duret L."/>
            <person name="Noel B."/>
            <person name="Jubin C."/>
            <person name="Porcel B.M."/>
            <person name="Segurens B."/>
            <person name="Daubin V."/>
            <person name="Anthouard V."/>
            <person name="Aiach N."/>
            <person name="Arnaiz O."/>
            <person name="Billaut A."/>
            <person name="Beisson J."/>
            <person name="Blanc I."/>
            <person name="Bouhouche K."/>
            <person name="Camara F."/>
            <person name="Duharcourt S."/>
            <person name="Guigo R."/>
            <person name="Gogendeau D."/>
            <person name="Katinka M."/>
            <person name="Keller A.-M."/>
            <person name="Kissmehl R."/>
            <person name="Klotz C."/>
            <person name="Koll F."/>
            <person name="Le Moue A."/>
            <person name="Lepere C."/>
            <person name="Malinsky S."/>
            <person name="Nowacki M."/>
            <person name="Nowak J.K."/>
            <person name="Plattner H."/>
            <person name="Poulain J."/>
            <person name="Ruiz F."/>
            <person name="Serrano V."/>
            <person name="Zagulski M."/>
            <person name="Dessen P."/>
            <person name="Betermier M."/>
            <person name="Weissenbach J."/>
            <person name="Scarpelli C."/>
            <person name="Schachter V."/>
            <person name="Sperling L."/>
            <person name="Meyer E."/>
            <person name="Cohen J."/>
            <person name="Wincker P."/>
        </authorList>
    </citation>
    <scope>NUCLEOTIDE SEQUENCE [LARGE SCALE GENOMIC DNA]</scope>
    <source>
        <strain evidence="2 3">Stock d4-2</strain>
    </source>
</reference>
<dbReference type="RefSeq" id="XP_001431939.1">
    <property type="nucleotide sequence ID" value="XM_001431902.1"/>
</dbReference>
<evidence type="ECO:0000313" key="2">
    <source>
        <dbReference type="EMBL" id="CAK64541.1"/>
    </source>
</evidence>
<dbReference type="GeneID" id="5017723"/>
<dbReference type="InParanoid" id="A0C174"/>
<accession>A0C174</accession>
<evidence type="ECO:0000256" key="1">
    <source>
        <dbReference type="SAM" id="Phobius"/>
    </source>
</evidence>
<keyword evidence="1" id="KW-0472">Membrane</keyword>
<dbReference type="HOGENOM" id="CLU_264967_0_0_1"/>
<keyword evidence="3" id="KW-1185">Reference proteome</keyword>
<keyword evidence="1" id="KW-0812">Transmembrane</keyword>
<evidence type="ECO:0008006" key="4">
    <source>
        <dbReference type="Google" id="ProtNLM"/>
    </source>
</evidence>
<feature type="transmembrane region" description="Helical" evidence="1">
    <location>
        <begin position="1180"/>
        <end position="1199"/>
    </location>
</feature>
<proteinExistence type="predicted"/>
<dbReference type="OMA" id="CYQLHQL"/>
<organism evidence="2 3">
    <name type="scientific">Paramecium tetraurelia</name>
    <dbReference type="NCBI Taxonomy" id="5888"/>
    <lineage>
        <taxon>Eukaryota</taxon>
        <taxon>Sar</taxon>
        <taxon>Alveolata</taxon>
        <taxon>Ciliophora</taxon>
        <taxon>Intramacronucleata</taxon>
        <taxon>Oligohymenophorea</taxon>
        <taxon>Peniculida</taxon>
        <taxon>Parameciidae</taxon>
        <taxon>Paramecium</taxon>
    </lineage>
</organism>